<organism evidence="3 4">
    <name type="scientific">Deinococcus radiopugnans</name>
    <dbReference type="NCBI Taxonomy" id="57497"/>
    <lineage>
        <taxon>Bacteria</taxon>
        <taxon>Thermotogati</taxon>
        <taxon>Deinococcota</taxon>
        <taxon>Deinococci</taxon>
        <taxon>Deinococcales</taxon>
        <taxon>Deinococcaceae</taxon>
        <taxon>Deinococcus</taxon>
    </lineage>
</organism>
<protein>
    <recommendedName>
        <fullName evidence="2">Transposase IS701-like DDE domain-containing protein</fullName>
    </recommendedName>
</protein>
<dbReference type="PANTHER" id="PTHR33627:SF1">
    <property type="entry name" value="TRANSPOSASE"/>
    <property type="match status" value="1"/>
</dbReference>
<dbReference type="PANTHER" id="PTHR33627">
    <property type="entry name" value="TRANSPOSASE"/>
    <property type="match status" value="1"/>
</dbReference>
<dbReference type="Proteomes" id="UP000030634">
    <property type="component" value="Chromosome"/>
</dbReference>
<feature type="domain" description="Transposase IS701-like DDE" evidence="2">
    <location>
        <begin position="2"/>
        <end position="79"/>
    </location>
</feature>
<proteinExistence type="predicted"/>
<evidence type="ECO:0000256" key="1">
    <source>
        <dbReference type="SAM" id="MobiDB-lite"/>
    </source>
</evidence>
<dbReference type="STRING" id="1182571.QR90_05950"/>
<dbReference type="HOGENOM" id="CLU_2045833_0_0_0"/>
<dbReference type="Pfam" id="PF13546">
    <property type="entry name" value="DDE_5"/>
    <property type="match status" value="1"/>
</dbReference>
<evidence type="ECO:0000313" key="4">
    <source>
        <dbReference type="Proteomes" id="UP000030634"/>
    </source>
</evidence>
<dbReference type="InterPro" id="IPR039365">
    <property type="entry name" value="IS701-like"/>
</dbReference>
<name>A0A0A7KHQ3_9DEIO</name>
<dbReference type="KEGG" id="dsw:QR90_05950"/>
<reference evidence="4" key="1">
    <citation type="submission" date="2014-11" db="EMBL/GenBank/DDBJ databases">
        <title>Hymenobacter sp. DG25B genome submission.</title>
        <authorList>
            <person name="Jung H.-Y."/>
            <person name="Kim M.K."/>
            <person name="Srinivasan S."/>
            <person name="Lim S."/>
        </authorList>
    </citation>
    <scope>NUCLEOTIDE SEQUENCE [LARGE SCALE GENOMIC DNA]</scope>
    <source>
        <strain evidence="4">DY59</strain>
    </source>
</reference>
<evidence type="ECO:0000313" key="3">
    <source>
        <dbReference type="EMBL" id="AIZ44739.1"/>
    </source>
</evidence>
<dbReference type="AlphaFoldDB" id="A0A0A7KHQ3"/>
<accession>A0A0A7KHQ3</accession>
<dbReference type="EMBL" id="CP010028">
    <property type="protein sequence ID" value="AIZ44739.1"/>
    <property type="molecule type" value="Genomic_DNA"/>
</dbReference>
<feature type="region of interest" description="Disordered" evidence="1">
    <location>
        <begin position="95"/>
        <end position="120"/>
    </location>
</feature>
<evidence type="ECO:0000259" key="2">
    <source>
        <dbReference type="Pfam" id="PF13546"/>
    </source>
</evidence>
<gene>
    <name evidence="3" type="ORF">QR90_05950</name>
</gene>
<dbReference type="InterPro" id="IPR038721">
    <property type="entry name" value="IS701-like_DDE_dom"/>
</dbReference>
<sequence length="120" mass="13120">MGAGVPQEHPLGSTKWEIALREIDDLSGTIQYGMVLADAGYGVNAAFRRALTARGLQWSVGTVKTQRVSPAHVRLIPIPNIFEVVLLDIQRLRRRPNPSSQFSARKLGDGSCGAMARKDH</sequence>